<reference evidence="3 4" key="1">
    <citation type="journal article" date="2015" name="Genome Biol. Evol.">
        <title>The genome of winter moth (Operophtera brumata) provides a genomic perspective on sexual dimorphism and phenology.</title>
        <authorList>
            <person name="Derks M.F."/>
            <person name="Smit S."/>
            <person name="Salis L."/>
            <person name="Schijlen E."/>
            <person name="Bossers A."/>
            <person name="Mateman C."/>
            <person name="Pijl A.S."/>
            <person name="de Ridder D."/>
            <person name="Groenen M.A."/>
            <person name="Visser M.E."/>
            <person name="Megens H.J."/>
        </authorList>
    </citation>
    <scope>NUCLEOTIDE SEQUENCE [LARGE SCALE GENOMIC DNA]</scope>
    <source>
        <strain evidence="3">WM2013NL</strain>
        <tissue evidence="3">Head and thorax</tissue>
    </source>
</reference>
<evidence type="ECO:0000313" key="4">
    <source>
        <dbReference type="Proteomes" id="UP000037510"/>
    </source>
</evidence>
<gene>
    <name evidence="3" type="ORF">OBRU01_01698</name>
</gene>
<dbReference type="EMBL" id="JTDY01000100">
    <property type="protein sequence ID" value="KOB78869.1"/>
    <property type="molecule type" value="Genomic_DNA"/>
</dbReference>
<dbReference type="Proteomes" id="UP000037510">
    <property type="component" value="Unassembled WGS sequence"/>
</dbReference>
<keyword evidence="3" id="KW-0808">Transferase</keyword>
<proteinExistence type="predicted"/>
<dbReference type="AlphaFoldDB" id="A0A0L7LU16"/>
<feature type="coiled-coil region" evidence="1">
    <location>
        <begin position="8"/>
        <end position="68"/>
    </location>
</feature>
<comment type="caution">
    <text evidence="3">The sequence shown here is derived from an EMBL/GenBank/DDBJ whole genome shotgun (WGS) entry which is preliminary data.</text>
</comment>
<keyword evidence="3" id="KW-0255">Endonuclease</keyword>
<accession>A0A0L7LU16</accession>
<sequence>MEEIREMFQQLQADVNGTKSSLKEMEVNITNKINNNINEMVGNLQLKIQRLEEENESQEKRIDTIERTQRQRNLIIFGVEEEERSYADLTIKILSILNDIIEVNCAISEIQALRRIGRKGDKVRPIILTLTTLGRKIDVQKKWKTLQNTNYSIAEDYPPKILEKRKTLYEQAKIEKENGNKVLIKYDKLIILPPNQTVASPQATRNTKRVLSQTPPQTNPNHESMEVKGHMQPIKKNKISSYWAPVRPTISPQRVYNMDL</sequence>
<name>A0A0L7LU16_OPEBR</name>
<protein>
    <submittedName>
        <fullName evidence="3">Endonuclease-reverse transcriptase</fullName>
    </submittedName>
</protein>
<keyword evidence="3" id="KW-0548">Nucleotidyltransferase</keyword>
<dbReference type="GO" id="GO:0003964">
    <property type="term" value="F:RNA-directed DNA polymerase activity"/>
    <property type="evidence" value="ECO:0007669"/>
    <property type="project" value="UniProtKB-KW"/>
</dbReference>
<feature type="compositionally biased region" description="Polar residues" evidence="2">
    <location>
        <begin position="201"/>
        <end position="222"/>
    </location>
</feature>
<dbReference type="GO" id="GO:0004519">
    <property type="term" value="F:endonuclease activity"/>
    <property type="evidence" value="ECO:0007669"/>
    <property type="project" value="UniProtKB-KW"/>
</dbReference>
<dbReference type="STRING" id="104452.A0A0L7LU16"/>
<keyword evidence="1" id="KW-0175">Coiled coil</keyword>
<evidence type="ECO:0000313" key="3">
    <source>
        <dbReference type="EMBL" id="KOB78869.1"/>
    </source>
</evidence>
<keyword evidence="4" id="KW-1185">Reference proteome</keyword>
<evidence type="ECO:0000256" key="1">
    <source>
        <dbReference type="SAM" id="Coils"/>
    </source>
</evidence>
<keyword evidence="3" id="KW-0540">Nuclease</keyword>
<feature type="region of interest" description="Disordered" evidence="2">
    <location>
        <begin position="201"/>
        <end position="231"/>
    </location>
</feature>
<organism evidence="3 4">
    <name type="scientific">Operophtera brumata</name>
    <name type="common">Winter moth</name>
    <name type="synonym">Phalaena brumata</name>
    <dbReference type="NCBI Taxonomy" id="104452"/>
    <lineage>
        <taxon>Eukaryota</taxon>
        <taxon>Metazoa</taxon>
        <taxon>Ecdysozoa</taxon>
        <taxon>Arthropoda</taxon>
        <taxon>Hexapoda</taxon>
        <taxon>Insecta</taxon>
        <taxon>Pterygota</taxon>
        <taxon>Neoptera</taxon>
        <taxon>Endopterygota</taxon>
        <taxon>Lepidoptera</taxon>
        <taxon>Glossata</taxon>
        <taxon>Ditrysia</taxon>
        <taxon>Geometroidea</taxon>
        <taxon>Geometridae</taxon>
        <taxon>Larentiinae</taxon>
        <taxon>Operophtera</taxon>
    </lineage>
</organism>
<keyword evidence="3" id="KW-0378">Hydrolase</keyword>
<keyword evidence="3" id="KW-0695">RNA-directed DNA polymerase</keyword>
<evidence type="ECO:0000256" key="2">
    <source>
        <dbReference type="SAM" id="MobiDB-lite"/>
    </source>
</evidence>